<dbReference type="RefSeq" id="WP_268922615.1">
    <property type="nucleotide sequence ID" value="NZ_JAPTGC010000004.1"/>
</dbReference>
<comment type="caution">
    <text evidence="1">The sequence shown here is derived from an EMBL/GenBank/DDBJ whole genome shotgun (WGS) entry which is preliminary data.</text>
</comment>
<gene>
    <name evidence="1" type="ORF">O0S09_03765</name>
</gene>
<sequence length="276" mass="30726">MQFARFRFATLHKQYLLFDGPVPGQGKPPASANSFLAYCYHDQTRGLTCLLLGTTHLADGSLAIITETPADDPVLLTADQLAEIPCTPIRRGVFDLSRFVWAEALADKIDPLPQENDTILLSRICGICVHHRGRHGWRTCPAFPDGIPAELWNAETDPKIPCGAGIGFVRKEPRLFLEVFDVASGKVLYRYEAKGNPRCPEQVRESSDVSASALAAFRNMMNDWHTHLADPVKELLHCTDSDGAFITELAAINVVMTINKQTGREVYRIIDEFPEY</sequence>
<reference evidence="1" key="1">
    <citation type="submission" date="2022-12" db="EMBL/GenBank/DDBJ databases">
        <title>Isolation and characterisation of novel Methanocorpusculum spp. from native Australian herbivores indicates the genus is ancestrally host-associated.</title>
        <authorList>
            <person name="Volmer J.G."/>
            <person name="Soo R.M."/>
            <person name="Evans P.N."/>
            <person name="Hoedt E.C."/>
            <person name="Astorga Alsina A.L."/>
            <person name="Woodcroft B.J."/>
            <person name="Tyson G.W."/>
            <person name="Hugenholtz P."/>
            <person name="Morrison M."/>
        </authorList>
    </citation>
    <scope>NUCLEOTIDE SEQUENCE</scope>
    <source>
        <strain evidence="1">CW153</strain>
    </source>
</reference>
<keyword evidence="2" id="KW-1185">Reference proteome</keyword>
<evidence type="ECO:0000313" key="2">
    <source>
        <dbReference type="Proteomes" id="UP001141336"/>
    </source>
</evidence>
<dbReference type="Proteomes" id="UP001141336">
    <property type="component" value="Unassembled WGS sequence"/>
</dbReference>
<protein>
    <submittedName>
        <fullName evidence="1">Uncharacterized protein</fullName>
    </submittedName>
</protein>
<organism evidence="1 2">
    <name type="scientific">Methanocorpusculum vombati</name>
    <dbReference type="NCBI Taxonomy" id="3002864"/>
    <lineage>
        <taxon>Archaea</taxon>
        <taxon>Methanobacteriati</taxon>
        <taxon>Methanobacteriota</taxon>
        <taxon>Stenosarchaea group</taxon>
        <taxon>Methanomicrobia</taxon>
        <taxon>Methanomicrobiales</taxon>
        <taxon>Methanocorpusculaceae</taxon>
        <taxon>Methanocorpusculum</taxon>
    </lineage>
</organism>
<accession>A0ABT4IKT8</accession>
<proteinExistence type="predicted"/>
<evidence type="ECO:0000313" key="1">
    <source>
        <dbReference type="EMBL" id="MCZ0862373.1"/>
    </source>
</evidence>
<dbReference type="EMBL" id="JAPTGC010000004">
    <property type="protein sequence ID" value="MCZ0862373.1"/>
    <property type="molecule type" value="Genomic_DNA"/>
</dbReference>
<name>A0ABT4IKT8_9EURY</name>